<sequence>MTRNESIAVASDYLRASWLRARGARLASKVRVGSRCEISRPKALEAGGRVVLEAQVVFKLVGNGAGVSLAEHVFIGRGTLFDLSGPLFIGEGTMLAPNCFVTDHNHGTSASVPMWRQSPLHAPVRIGADCWLGARAIVLPGVTIGDGAIVAAGAVVTADVAPSSIVCGVPARFMRLR</sequence>
<proteinExistence type="inferred from homology"/>
<comment type="similarity">
    <text evidence="1">Belongs to the transferase hexapeptide repeat family.</text>
</comment>
<dbReference type="AlphaFoldDB" id="A0A9X0WHZ0"/>
<dbReference type="Proteomes" id="UP001138802">
    <property type="component" value="Unassembled WGS sequence"/>
</dbReference>
<keyword evidence="2" id="KW-0808">Transferase</keyword>
<evidence type="ECO:0000313" key="6">
    <source>
        <dbReference type="Proteomes" id="UP001138802"/>
    </source>
</evidence>
<dbReference type="CDD" id="cd04647">
    <property type="entry name" value="LbH_MAT_like"/>
    <property type="match status" value="1"/>
</dbReference>
<dbReference type="EMBL" id="NRSD01000009">
    <property type="protein sequence ID" value="MBK1645076.1"/>
    <property type="molecule type" value="Genomic_DNA"/>
</dbReference>
<dbReference type="InterPro" id="IPR011004">
    <property type="entry name" value="Trimer_LpxA-like_sf"/>
</dbReference>
<dbReference type="PANTHER" id="PTHR23416:SF23">
    <property type="entry name" value="ACETYLTRANSFERASE C18B11.09C-RELATED"/>
    <property type="match status" value="1"/>
</dbReference>
<evidence type="ECO:0008006" key="7">
    <source>
        <dbReference type="Google" id="ProtNLM"/>
    </source>
</evidence>
<organism evidence="5 6">
    <name type="scientific">Thiocapsa imhoffii</name>
    <dbReference type="NCBI Taxonomy" id="382777"/>
    <lineage>
        <taxon>Bacteria</taxon>
        <taxon>Pseudomonadati</taxon>
        <taxon>Pseudomonadota</taxon>
        <taxon>Gammaproteobacteria</taxon>
        <taxon>Chromatiales</taxon>
        <taxon>Chromatiaceae</taxon>
        <taxon>Thiocapsa</taxon>
    </lineage>
</organism>
<dbReference type="SUPFAM" id="SSF51161">
    <property type="entry name" value="Trimeric LpxA-like enzymes"/>
    <property type="match status" value="1"/>
</dbReference>
<dbReference type="InterPro" id="IPR051159">
    <property type="entry name" value="Hexapeptide_acetyltransf"/>
</dbReference>
<reference evidence="5 6" key="1">
    <citation type="journal article" date="2020" name="Microorganisms">
        <title>Osmotic Adaptation and Compatible Solute Biosynthesis of Phototrophic Bacteria as Revealed from Genome Analyses.</title>
        <authorList>
            <person name="Imhoff J.F."/>
            <person name="Rahn T."/>
            <person name="Kunzel S."/>
            <person name="Keller A."/>
            <person name="Neulinger S.C."/>
        </authorList>
    </citation>
    <scope>NUCLEOTIDE SEQUENCE [LARGE SCALE GENOMIC DNA]</scope>
    <source>
        <strain evidence="5 6">DSM 21303</strain>
    </source>
</reference>
<dbReference type="GO" id="GO:0005829">
    <property type="term" value="C:cytosol"/>
    <property type="evidence" value="ECO:0007669"/>
    <property type="project" value="TreeGrafter"/>
</dbReference>
<dbReference type="PANTHER" id="PTHR23416">
    <property type="entry name" value="SIALIC ACID SYNTHASE-RELATED"/>
    <property type="match status" value="1"/>
</dbReference>
<dbReference type="InterPro" id="IPR001451">
    <property type="entry name" value="Hexapep"/>
</dbReference>
<dbReference type="RefSeq" id="WP_200387883.1">
    <property type="nucleotide sequence ID" value="NZ_NRSD01000009.1"/>
</dbReference>
<accession>A0A9X0WHZ0</accession>
<keyword evidence="6" id="KW-1185">Reference proteome</keyword>
<dbReference type="Pfam" id="PF14602">
    <property type="entry name" value="Hexapep_2"/>
    <property type="match status" value="1"/>
</dbReference>
<keyword evidence="3" id="KW-0677">Repeat</keyword>
<evidence type="ECO:0000256" key="4">
    <source>
        <dbReference type="ARBA" id="ARBA00023315"/>
    </source>
</evidence>
<evidence type="ECO:0000313" key="5">
    <source>
        <dbReference type="EMBL" id="MBK1645076.1"/>
    </source>
</evidence>
<name>A0A9X0WHZ0_9GAMM</name>
<comment type="caution">
    <text evidence="5">The sequence shown here is derived from an EMBL/GenBank/DDBJ whole genome shotgun (WGS) entry which is preliminary data.</text>
</comment>
<keyword evidence="4" id="KW-0012">Acyltransferase</keyword>
<dbReference type="GO" id="GO:0008374">
    <property type="term" value="F:O-acyltransferase activity"/>
    <property type="evidence" value="ECO:0007669"/>
    <property type="project" value="TreeGrafter"/>
</dbReference>
<evidence type="ECO:0000256" key="3">
    <source>
        <dbReference type="ARBA" id="ARBA00022737"/>
    </source>
</evidence>
<gene>
    <name evidence="5" type="ORF">CKO25_10510</name>
</gene>
<evidence type="ECO:0000256" key="2">
    <source>
        <dbReference type="ARBA" id="ARBA00022679"/>
    </source>
</evidence>
<dbReference type="PROSITE" id="PS00101">
    <property type="entry name" value="HEXAPEP_TRANSFERASES"/>
    <property type="match status" value="1"/>
</dbReference>
<dbReference type="Gene3D" id="2.160.10.10">
    <property type="entry name" value="Hexapeptide repeat proteins"/>
    <property type="match status" value="1"/>
</dbReference>
<dbReference type="InterPro" id="IPR018357">
    <property type="entry name" value="Hexapep_transf_CS"/>
</dbReference>
<evidence type="ECO:0000256" key="1">
    <source>
        <dbReference type="ARBA" id="ARBA00007274"/>
    </source>
</evidence>
<protein>
    <recommendedName>
        <fullName evidence="7">Acyltransferase</fullName>
    </recommendedName>
</protein>